<dbReference type="CDD" id="cd02042">
    <property type="entry name" value="ParAB_family"/>
    <property type="match status" value="1"/>
</dbReference>
<name>A0ABP4EI98_9ACTN</name>
<dbReference type="InterPro" id="IPR013321">
    <property type="entry name" value="Arc_rbn_hlx_hlx"/>
</dbReference>
<dbReference type="EMBL" id="BAAALD010000072">
    <property type="protein sequence ID" value="GAA1108159.1"/>
    <property type="molecule type" value="Genomic_DNA"/>
</dbReference>
<dbReference type="InterPro" id="IPR010985">
    <property type="entry name" value="Ribbon_hlx_hlx"/>
</dbReference>
<dbReference type="Gene3D" id="3.40.50.300">
    <property type="entry name" value="P-loop containing nucleotide triphosphate hydrolases"/>
    <property type="match status" value="1"/>
</dbReference>
<dbReference type="SUPFAM" id="SSF52540">
    <property type="entry name" value="P-loop containing nucleoside triphosphate hydrolases"/>
    <property type="match status" value="1"/>
</dbReference>
<dbReference type="PANTHER" id="PTHR13696">
    <property type="entry name" value="P-LOOP CONTAINING NUCLEOSIDE TRIPHOSPHATE HYDROLASE"/>
    <property type="match status" value="1"/>
</dbReference>
<dbReference type="Pfam" id="PF13614">
    <property type="entry name" value="AAA_31"/>
    <property type="match status" value="1"/>
</dbReference>
<gene>
    <name evidence="2" type="ORF">GCM10009663_57500</name>
</gene>
<evidence type="ECO:0000313" key="2">
    <source>
        <dbReference type="EMBL" id="GAA1108159.1"/>
    </source>
</evidence>
<comment type="caution">
    <text evidence="2">The sequence shown here is derived from an EMBL/GenBank/DDBJ whole genome shotgun (WGS) entry which is preliminary data.</text>
</comment>
<protein>
    <submittedName>
        <fullName evidence="2">ParA family protein</fullName>
    </submittedName>
</protein>
<dbReference type="Gene3D" id="1.10.1220.10">
    <property type="entry name" value="Met repressor-like"/>
    <property type="match status" value="1"/>
</dbReference>
<organism evidence="2 3">
    <name type="scientific">Kitasatospora arboriphila</name>
    <dbReference type="NCBI Taxonomy" id="258052"/>
    <lineage>
        <taxon>Bacteria</taxon>
        <taxon>Bacillati</taxon>
        <taxon>Actinomycetota</taxon>
        <taxon>Actinomycetes</taxon>
        <taxon>Kitasatosporales</taxon>
        <taxon>Streptomycetaceae</taxon>
        <taxon>Kitasatospora</taxon>
    </lineage>
</organism>
<feature type="domain" description="AAA" evidence="1">
    <location>
        <begin position="118"/>
        <end position="279"/>
    </location>
</feature>
<keyword evidence="3" id="KW-1185">Reference proteome</keyword>
<accession>A0ABP4EI98</accession>
<dbReference type="Proteomes" id="UP001499987">
    <property type="component" value="Unassembled WGS sequence"/>
</dbReference>
<dbReference type="SUPFAM" id="SSF47598">
    <property type="entry name" value="Ribbon-helix-helix"/>
    <property type="match status" value="1"/>
</dbReference>
<dbReference type="RefSeq" id="WP_344626610.1">
    <property type="nucleotide sequence ID" value="NZ_BAAALD010000072.1"/>
</dbReference>
<evidence type="ECO:0000259" key="1">
    <source>
        <dbReference type="Pfam" id="PF13614"/>
    </source>
</evidence>
<proteinExistence type="predicted"/>
<dbReference type="PANTHER" id="PTHR13696:SF99">
    <property type="entry name" value="COBYRINIC ACID AC-DIAMIDE SYNTHASE"/>
    <property type="match status" value="1"/>
</dbReference>
<reference evidence="3" key="1">
    <citation type="journal article" date="2019" name="Int. J. Syst. Evol. Microbiol.">
        <title>The Global Catalogue of Microorganisms (GCM) 10K type strain sequencing project: providing services to taxonomists for standard genome sequencing and annotation.</title>
        <authorList>
            <consortium name="The Broad Institute Genomics Platform"/>
            <consortium name="The Broad Institute Genome Sequencing Center for Infectious Disease"/>
            <person name="Wu L."/>
            <person name="Ma J."/>
        </authorList>
    </citation>
    <scope>NUCLEOTIDE SEQUENCE [LARGE SCALE GENOMIC DNA]</scope>
    <source>
        <strain evidence="3">JCM 13002</strain>
    </source>
</reference>
<dbReference type="InterPro" id="IPR025669">
    <property type="entry name" value="AAA_dom"/>
</dbReference>
<dbReference type="InterPro" id="IPR027417">
    <property type="entry name" value="P-loop_NTPase"/>
</dbReference>
<evidence type="ECO:0000313" key="3">
    <source>
        <dbReference type="Proteomes" id="UP001499987"/>
    </source>
</evidence>
<dbReference type="InterPro" id="IPR050678">
    <property type="entry name" value="DNA_Partitioning_ATPase"/>
</dbReference>
<sequence>MASPYSDGAREKVASKLPASLRQELKTRAAQLGIDMQDAVTEAVEQWRARPAGNNPTIDTAGAESWNTWLPAGLYDAFKADCTTRDISFVQGLAQAVRVWIDSHSVSLAELTIPQYTRRIVVCNQKGGVGKTTIAAGVGQAIALGLPASTGSSKLPALPPRRTLLVDYDPQGHLTSQLGVKQIAPGEESLVTHMVERERVAGTLLDQVVPVAPEHFGDRLFLLPSSFDAFLLDSRLGSVRGPREASLQRALAPLEEHFDTIVIDAPPNLGLAMDAGLYYGHRRRNEPVGVSGVLVPVEAEDSSADAYVMLDSQIRTISLDYEVEIDRLGLVVNKFDKRKGYVATHSLENWQALGTPPVVAVVPDLKEQREAVHLKQPLLMYAPTSIQAQRMREIRRRLG</sequence>